<protein>
    <submittedName>
        <fullName evidence="1">Uncharacterized protein</fullName>
    </submittedName>
</protein>
<evidence type="ECO:0000313" key="1">
    <source>
        <dbReference type="EMBL" id="JAH59365.1"/>
    </source>
</evidence>
<organism evidence="1">
    <name type="scientific">Anguilla anguilla</name>
    <name type="common">European freshwater eel</name>
    <name type="synonym">Muraena anguilla</name>
    <dbReference type="NCBI Taxonomy" id="7936"/>
    <lineage>
        <taxon>Eukaryota</taxon>
        <taxon>Metazoa</taxon>
        <taxon>Chordata</taxon>
        <taxon>Craniata</taxon>
        <taxon>Vertebrata</taxon>
        <taxon>Euteleostomi</taxon>
        <taxon>Actinopterygii</taxon>
        <taxon>Neopterygii</taxon>
        <taxon>Teleostei</taxon>
        <taxon>Anguilliformes</taxon>
        <taxon>Anguillidae</taxon>
        <taxon>Anguilla</taxon>
    </lineage>
</organism>
<proteinExistence type="predicted"/>
<reference evidence="1" key="1">
    <citation type="submission" date="2014-11" db="EMBL/GenBank/DDBJ databases">
        <authorList>
            <person name="Amaro Gonzalez C."/>
        </authorList>
    </citation>
    <scope>NUCLEOTIDE SEQUENCE</scope>
</reference>
<name>A0A0E9U2H0_ANGAN</name>
<dbReference type="EMBL" id="GBXM01049212">
    <property type="protein sequence ID" value="JAH59365.1"/>
    <property type="molecule type" value="Transcribed_RNA"/>
</dbReference>
<reference evidence="1" key="2">
    <citation type="journal article" date="2015" name="Fish Shellfish Immunol.">
        <title>Early steps in the European eel (Anguilla anguilla)-Vibrio vulnificus interaction in the gills: Role of the RtxA13 toxin.</title>
        <authorList>
            <person name="Callol A."/>
            <person name="Pajuelo D."/>
            <person name="Ebbesson L."/>
            <person name="Teles M."/>
            <person name="MacKenzie S."/>
            <person name="Amaro C."/>
        </authorList>
    </citation>
    <scope>NUCLEOTIDE SEQUENCE</scope>
</reference>
<accession>A0A0E9U2H0</accession>
<sequence length="9" mass="1178">MTEETQQRR</sequence>